<accession>A0ABV3Q3E4</accession>
<comment type="caution">
    <text evidence="1">The sequence shown here is derived from an EMBL/GenBank/DDBJ whole genome shotgun (WGS) entry which is preliminary data.</text>
</comment>
<proteinExistence type="predicted"/>
<keyword evidence="1" id="KW-0946">Virion</keyword>
<name>A0ABV3Q3E4_9BACL</name>
<reference evidence="1 2" key="1">
    <citation type="journal article" date="1979" name="Int. J. Syst. Evol. Microbiol.">
        <title>Bacillus globisporus subsp. marinus subsp. nov.</title>
        <authorList>
            <person name="Liu H."/>
        </authorList>
    </citation>
    <scope>NUCLEOTIDE SEQUENCE [LARGE SCALE GENOMIC DNA]</scope>
    <source>
        <strain evidence="1 2">DSM 1297</strain>
    </source>
</reference>
<dbReference type="InterPro" id="IPR020108">
    <property type="entry name" value="Spore_coat_CotD"/>
</dbReference>
<keyword evidence="1" id="KW-0167">Capsid protein</keyword>
<dbReference type="EMBL" id="JBFMIA010000005">
    <property type="protein sequence ID" value="MEW9501862.1"/>
    <property type="molecule type" value="Genomic_DNA"/>
</dbReference>
<evidence type="ECO:0000313" key="1">
    <source>
        <dbReference type="EMBL" id="MEW9501862.1"/>
    </source>
</evidence>
<organism evidence="1 2">
    <name type="scientific">Jeotgalibacillus marinus</name>
    <dbReference type="NCBI Taxonomy" id="86667"/>
    <lineage>
        <taxon>Bacteria</taxon>
        <taxon>Bacillati</taxon>
        <taxon>Bacillota</taxon>
        <taxon>Bacilli</taxon>
        <taxon>Bacillales</taxon>
        <taxon>Caryophanaceae</taxon>
        <taxon>Jeotgalibacillus</taxon>
    </lineage>
</organism>
<dbReference type="Pfam" id="PF11122">
    <property type="entry name" value="Spore-coat_CotD"/>
    <property type="match status" value="1"/>
</dbReference>
<keyword evidence="2" id="KW-1185">Reference proteome</keyword>
<dbReference type="RefSeq" id="WP_367779344.1">
    <property type="nucleotide sequence ID" value="NZ_JBFMIA010000005.1"/>
</dbReference>
<gene>
    <name evidence="1" type="ORF">AB1471_08615</name>
</gene>
<protein>
    <submittedName>
        <fullName evidence="1">CotD family spore coat protein</fullName>
    </submittedName>
</protein>
<evidence type="ECO:0000313" key="2">
    <source>
        <dbReference type="Proteomes" id="UP001556040"/>
    </source>
</evidence>
<sequence length="67" mass="8147">MYCRRRCQPIVHPVMCCTKHVTEIIEVPHIHPIQNITVQHQIYQHKHYFPESHKSEHTTAHQKFYCK</sequence>
<dbReference type="Proteomes" id="UP001556040">
    <property type="component" value="Unassembled WGS sequence"/>
</dbReference>